<proteinExistence type="predicted"/>
<reference evidence="2" key="1">
    <citation type="submission" date="2022-06" db="EMBL/GenBank/DDBJ databases">
        <title>Amycolatopsis iheyaensis sp. nov., a new species of the genus Amycolatopsis isolated from soil in Iheya island, Japan.</title>
        <authorList>
            <person name="Ngamcharungchit C."/>
            <person name="Kanto H."/>
            <person name="Take A."/>
            <person name="Intra B."/>
            <person name="Matsumoto A."/>
            <person name="Panbangred W."/>
            <person name="Inahashi Y."/>
        </authorList>
    </citation>
    <scope>NUCLEOTIDE SEQUENCE</scope>
    <source>
        <strain evidence="2">OK19-0408</strain>
    </source>
</reference>
<keyword evidence="1" id="KW-1133">Transmembrane helix</keyword>
<dbReference type="AlphaFoldDB" id="A0A9X2NNY8"/>
<keyword evidence="3" id="KW-1185">Reference proteome</keyword>
<feature type="transmembrane region" description="Helical" evidence="1">
    <location>
        <begin position="37"/>
        <end position="54"/>
    </location>
</feature>
<dbReference type="Proteomes" id="UP001144096">
    <property type="component" value="Unassembled WGS sequence"/>
</dbReference>
<organism evidence="2 3">
    <name type="scientific">Amycolatopsis iheyensis</name>
    <dbReference type="NCBI Taxonomy" id="2945988"/>
    <lineage>
        <taxon>Bacteria</taxon>
        <taxon>Bacillati</taxon>
        <taxon>Actinomycetota</taxon>
        <taxon>Actinomycetes</taxon>
        <taxon>Pseudonocardiales</taxon>
        <taxon>Pseudonocardiaceae</taxon>
        <taxon>Amycolatopsis</taxon>
    </lineage>
</organism>
<dbReference type="EMBL" id="JAMXQV010000027">
    <property type="protein sequence ID" value="MCR6488685.1"/>
    <property type="molecule type" value="Genomic_DNA"/>
</dbReference>
<evidence type="ECO:0000313" key="3">
    <source>
        <dbReference type="Proteomes" id="UP001144096"/>
    </source>
</evidence>
<accession>A0A9X2NNY8</accession>
<comment type="caution">
    <text evidence="2">The sequence shown here is derived from an EMBL/GenBank/DDBJ whole genome shotgun (WGS) entry which is preliminary data.</text>
</comment>
<evidence type="ECO:0000256" key="1">
    <source>
        <dbReference type="SAM" id="Phobius"/>
    </source>
</evidence>
<dbReference type="Pfam" id="PF11239">
    <property type="entry name" value="DUF3040"/>
    <property type="match status" value="1"/>
</dbReference>
<evidence type="ECO:0000313" key="2">
    <source>
        <dbReference type="EMBL" id="MCR6488685.1"/>
    </source>
</evidence>
<sequence>MLHDHERRALERIEAEIAATDPTFADRLRRPLAGWRFVLVLVAVTGVCALAVGILADQAVLALVGVVTIGTFVVQHFSRRTHPTGD</sequence>
<gene>
    <name evidence="2" type="ORF">M8542_38240</name>
</gene>
<keyword evidence="1" id="KW-0812">Transmembrane</keyword>
<name>A0A9X2NNY8_9PSEU</name>
<dbReference type="RefSeq" id="WP_257925249.1">
    <property type="nucleotide sequence ID" value="NZ_JAMXQV010000027.1"/>
</dbReference>
<protein>
    <submittedName>
        <fullName evidence="2">DUF3040 domain-containing protein</fullName>
    </submittedName>
</protein>
<feature type="transmembrane region" description="Helical" evidence="1">
    <location>
        <begin position="60"/>
        <end position="78"/>
    </location>
</feature>
<dbReference type="InterPro" id="IPR021401">
    <property type="entry name" value="DUF3040"/>
</dbReference>
<keyword evidence="1" id="KW-0472">Membrane</keyword>